<dbReference type="InterPro" id="IPR001650">
    <property type="entry name" value="Helicase_C-like"/>
</dbReference>
<dbReference type="CDD" id="cd17922">
    <property type="entry name" value="DEXHc_LHR-like"/>
    <property type="match status" value="1"/>
</dbReference>
<evidence type="ECO:0000256" key="1">
    <source>
        <dbReference type="ARBA" id="ARBA00022741"/>
    </source>
</evidence>
<dbReference type="GO" id="GO:0004386">
    <property type="term" value="F:helicase activity"/>
    <property type="evidence" value="ECO:0007669"/>
    <property type="project" value="UniProtKB-KW"/>
</dbReference>
<keyword evidence="6" id="KW-1185">Reference proteome</keyword>
<feature type="domain" description="Helicase C-terminal" evidence="4">
    <location>
        <begin position="249"/>
        <end position="416"/>
    </location>
</feature>
<organism evidence="5 6">
    <name type="scientific">Raoultibacter timonensis</name>
    <dbReference type="NCBI Taxonomy" id="1907662"/>
    <lineage>
        <taxon>Bacteria</taxon>
        <taxon>Bacillati</taxon>
        <taxon>Actinomycetota</taxon>
        <taxon>Coriobacteriia</taxon>
        <taxon>Eggerthellales</taxon>
        <taxon>Eggerthellaceae</taxon>
        <taxon>Raoultibacter</taxon>
    </lineage>
</organism>
<evidence type="ECO:0000259" key="4">
    <source>
        <dbReference type="PROSITE" id="PS51194"/>
    </source>
</evidence>
<name>A0ABM7WL99_9ACTN</name>
<dbReference type="EMBL" id="AP025564">
    <property type="protein sequence ID" value="BDE97096.1"/>
    <property type="molecule type" value="Genomic_DNA"/>
</dbReference>
<dbReference type="InterPro" id="IPR011545">
    <property type="entry name" value="DEAD/DEAH_box_helicase_dom"/>
</dbReference>
<dbReference type="InterPro" id="IPR014001">
    <property type="entry name" value="Helicase_ATP-bd"/>
</dbReference>
<accession>A0ABM7WL99</accession>
<dbReference type="SMART" id="SM00490">
    <property type="entry name" value="HELICc"/>
    <property type="match status" value="1"/>
</dbReference>
<gene>
    <name evidence="5" type="ORF">CE91St30_24290</name>
</gene>
<dbReference type="Proteomes" id="UP001320544">
    <property type="component" value="Chromosome"/>
</dbReference>
<protein>
    <submittedName>
        <fullName evidence="5">ATP-dependent helicase</fullName>
    </submittedName>
</protein>
<keyword evidence="5" id="KW-0347">Helicase</keyword>
<dbReference type="Pfam" id="PF00270">
    <property type="entry name" value="DEAD"/>
    <property type="match status" value="1"/>
</dbReference>
<dbReference type="PROSITE" id="PS51192">
    <property type="entry name" value="HELICASE_ATP_BIND_1"/>
    <property type="match status" value="1"/>
</dbReference>
<dbReference type="SUPFAM" id="SSF52540">
    <property type="entry name" value="P-loop containing nucleoside triphosphate hydrolases"/>
    <property type="match status" value="1"/>
</dbReference>
<evidence type="ECO:0000313" key="6">
    <source>
        <dbReference type="Proteomes" id="UP001320544"/>
    </source>
</evidence>
<dbReference type="SMART" id="SM00487">
    <property type="entry name" value="DEXDc"/>
    <property type="match status" value="1"/>
</dbReference>
<keyword evidence="5" id="KW-0378">Hydrolase</keyword>
<dbReference type="InterPro" id="IPR027417">
    <property type="entry name" value="P-loop_NTPase"/>
</dbReference>
<dbReference type="InterPro" id="IPR052511">
    <property type="entry name" value="ATP-dep_Helicase"/>
</dbReference>
<dbReference type="PROSITE" id="PS51194">
    <property type="entry name" value="HELICASE_CTER"/>
    <property type="match status" value="1"/>
</dbReference>
<dbReference type="Gene3D" id="3.40.50.300">
    <property type="entry name" value="P-loop containing nucleotide triphosphate hydrolases"/>
    <property type="match status" value="2"/>
</dbReference>
<dbReference type="PANTHER" id="PTHR47962">
    <property type="entry name" value="ATP-DEPENDENT HELICASE LHR-RELATED-RELATED"/>
    <property type="match status" value="1"/>
</dbReference>
<reference evidence="5 6" key="1">
    <citation type="submission" date="2022-01" db="EMBL/GenBank/DDBJ databases">
        <title>Novel bile acid biosynthetic pathways are enriched in the microbiome of centenarians.</title>
        <authorList>
            <person name="Sato Y."/>
            <person name="Atarashi K."/>
            <person name="Plichta R.D."/>
            <person name="Arai Y."/>
            <person name="Sasajima S."/>
            <person name="Kearney M.S."/>
            <person name="Suda W."/>
            <person name="Takeshita K."/>
            <person name="Sasaki T."/>
            <person name="Okamoto S."/>
            <person name="Skelly N.A."/>
            <person name="Okamura Y."/>
            <person name="Vlamakis H."/>
            <person name="Li Y."/>
            <person name="Tanoue T."/>
            <person name="Takei H."/>
            <person name="Nittono H."/>
            <person name="Narushima S."/>
            <person name="Irie J."/>
            <person name="Itoh H."/>
            <person name="Moriya K."/>
            <person name="Sugiura Y."/>
            <person name="Suematsu M."/>
            <person name="Moritoki N."/>
            <person name="Shibata S."/>
            <person name="Littman R.D."/>
            <person name="Fischbach A.M."/>
            <person name="Uwamino Y."/>
            <person name="Inoue T."/>
            <person name="Honda A."/>
            <person name="Hattori M."/>
            <person name="Murai T."/>
            <person name="Xavier J.R."/>
            <person name="Hirose N."/>
            <person name="Honda K."/>
        </authorList>
    </citation>
    <scope>NUCLEOTIDE SEQUENCE [LARGE SCALE GENOMIC DNA]</scope>
    <source>
        <strain evidence="5 6">CE91-St30</strain>
    </source>
</reference>
<dbReference type="Pfam" id="PF00271">
    <property type="entry name" value="Helicase_C"/>
    <property type="match status" value="1"/>
</dbReference>
<sequence>MSDAFGRLAPFIQDYIYVNGWSELRAVQVAACEVIFDTESNLLLSSGTASGKTEAAFLPVLTDLFENPAKSVGVLYISPLKALINDQFKRLEQILVDGNIPVCKWHGDASVSKKNALVKNPEGVLQITPESLESLLMNKRGACIKMFSDLRYVIIDEVHHFMRDSRGIQVLCLLERLQRITGTAPRRIGLSATLGDLGLAQSWLSTGSGRDCMAPVTDEKSGSIRLFVHRFVKAQDGDENLADSGDRAHFEYLFKMTLDKKTIVFANSREEIEFIMANLREIAIKNKAPDVYRVHHGNVSAQLREQAEDEMKISEDKIVTGATVTLELGIDIGSLDQAVQIGAPATVSSFAQRLGRCGRRGQIPELLFTFVEDVQATAADKLGPINWSFLRLIAIIELYTKKRWIEPIPPQRHPYSLLYHQTMSCLKSNGELSPASLAQEILSLESFREISQDDYRLLLSHLVETEHVQPTEQGGLIIGRIGEKIVNHFHFYTVFIVPEYYLVKDENKPIGTVDKVYPAGMRFSLAGITWETVAVNEKSKVIFVKRVGGISVVDWDVDFESELHTVLVRTVRDVLRNGKHYPYLSESCAERLREIRYLALGSGIADHLVTPLSDRTFAVFPWVGTRQLFTLHFCLLGRGIKSKVPWRTSVYLEVNYSGTAEELENEIHAILASQPDLHSLPLPDGIEIASKYNAFVPYSLVRKQFVEDFLDFDGLVKDMGYGR</sequence>
<evidence type="ECO:0000259" key="3">
    <source>
        <dbReference type="PROSITE" id="PS51192"/>
    </source>
</evidence>
<keyword evidence="1" id="KW-0547">Nucleotide-binding</keyword>
<dbReference type="RefSeq" id="WP_244386242.1">
    <property type="nucleotide sequence ID" value="NZ_AP025564.1"/>
</dbReference>
<keyword evidence="2" id="KW-0067">ATP-binding</keyword>
<evidence type="ECO:0000313" key="5">
    <source>
        <dbReference type="EMBL" id="BDE97096.1"/>
    </source>
</evidence>
<dbReference type="PANTHER" id="PTHR47962:SF5">
    <property type="entry name" value="ATP-DEPENDENT HELICASE LHR-RELATED"/>
    <property type="match status" value="1"/>
</dbReference>
<evidence type="ECO:0000256" key="2">
    <source>
        <dbReference type="ARBA" id="ARBA00022840"/>
    </source>
</evidence>
<feature type="domain" description="Helicase ATP-binding" evidence="3">
    <location>
        <begin position="33"/>
        <end position="212"/>
    </location>
</feature>
<proteinExistence type="predicted"/>